<name>A0A098BM65_9NOCA</name>
<dbReference type="OrthoDB" id="3567227at2"/>
<dbReference type="InterPro" id="IPR029045">
    <property type="entry name" value="ClpP/crotonase-like_dom_sf"/>
</dbReference>
<dbReference type="Pfam" id="PF00378">
    <property type="entry name" value="ECH_1"/>
    <property type="match status" value="1"/>
</dbReference>
<evidence type="ECO:0000313" key="1">
    <source>
        <dbReference type="EMBL" id="CDZ89317.1"/>
    </source>
</evidence>
<accession>A0A098BM65</accession>
<dbReference type="RefSeq" id="WP_010594815.1">
    <property type="nucleotide sequence ID" value="NZ_CP023714.1"/>
</dbReference>
<dbReference type="GO" id="GO:0004165">
    <property type="term" value="F:delta(3)-delta(2)-enoyl-CoA isomerase activity"/>
    <property type="evidence" value="ECO:0007669"/>
    <property type="project" value="TreeGrafter"/>
</dbReference>
<dbReference type="GO" id="GO:0006635">
    <property type="term" value="P:fatty acid beta-oxidation"/>
    <property type="evidence" value="ECO:0007669"/>
    <property type="project" value="TreeGrafter"/>
</dbReference>
<reference evidence="1 2" key="1">
    <citation type="journal article" date="2014" name="Genome Announc.">
        <title>Draft Genome Sequence of Propane- and Butane-Oxidizing Actinobacterium Rhodococcus ruber IEGM 231.</title>
        <authorList>
            <person name="Ivshina I.B."/>
            <person name="Kuyukina M.S."/>
            <person name="Krivoruchko A.V."/>
            <person name="Barbe V."/>
            <person name="Fischer C."/>
        </authorList>
    </citation>
    <scope>NUCLEOTIDE SEQUENCE [LARGE SCALE GENOMIC DNA]</scope>
</reference>
<keyword evidence="1" id="KW-0413">Isomerase</keyword>
<dbReference type="AlphaFoldDB" id="A0A098BM65"/>
<dbReference type="PANTHER" id="PTHR11941:SF75">
    <property type="entry name" value="ENOYL-COA HYDRATASE_ISOMERASE FAMILY PROTEIN"/>
    <property type="match status" value="1"/>
</dbReference>
<protein>
    <submittedName>
        <fullName evidence="1">Enoyl-CoA hydratase/isomerase</fullName>
    </submittedName>
</protein>
<dbReference type="Gene3D" id="3.90.226.10">
    <property type="entry name" value="2-enoyl-CoA Hydratase, Chain A, domain 1"/>
    <property type="match status" value="1"/>
</dbReference>
<dbReference type="InterPro" id="IPR001753">
    <property type="entry name" value="Enoyl-CoA_hydra/iso"/>
</dbReference>
<dbReference type="PANTHER" id="PTHR11941">
    <property type="entry name" value="ENOYL-COA HYDRATASE-RELATED"/>
    <property type="match status" value="1"/>
</dbReference>
<sequence length="232" mass="24645">MPYLDRDGDVFVLHLGDRSGGDTENRFHPGWLSAVHELLDEVVAHDGPAALVTAATGKFWSNGLDTDWIFGNLPDLPGYLDSVHELYVRILTFPAATVAAVQGHAFGAGAMLALTHDFRVMRSDRGFWCLPEVSLNMPFTVGMSALLRERLPIQAAVEATTTGRRFGGADALAAGIVDRAVDGDAVLAAAVERAAALTGTRGANLAGIKRGLHAPLIAALETKTDESNFRLG</sequence>
<dbReference type="eggNOG" id="COG1024">
    <property type="taxonomic scope" value="Bacteria"/>
</dbReference>
<gene>
    <name evidence="1" type="ORF">RHRU231_470165</name>
</gene>
<dbReference type="GeneID" id="66836784"/>
<evidence type="ECO:0000313" key="2">
    <source>
        <dbReference type="Proteomes" id="UP000042997"/>
    </source>
</evidence>
<organism evidence="1 2">
    <name type="scientific">Rhodococcus ruber</name>
    <dbReference type="NCBI Taxonomy" id="1830"/>
    <lineage>
        <taxon>Bacteria</taxon>
        <taxon>Bacillati</taxon>
        <taxon>Actinomycetota</taxon>
        <taxon>Actinomycetes</taxon>
        <taxon>Mycobacteriales</taxon>
        <taxon>Nocardiaceae</taxon>
        <taxon>Rhodococcus</taxon>
    </lineage>
</organism>
<dbReference type="KEGG" id="rrz:CS378_07085"/>
<dbReference type="EMBL" id="CCSD01000058">
    <property type="protein sequence ID" value="CDZ89317.1"/>
    <property type="molecule type" value="Genomic_DNA"/>
</dbReference>
<dbReference type="SUPFAM" id="SSF52096">
    <property type="entry name" value="ClpP/crotonase"/>
    <property type="match status" value="1"/>
</dbReference>
<proteinExistence type="predicted"/>
<dbReference type="Proteomes" id="UP000042997">
    <property type="component" value="Unassembled WGS sequence"/>
</dbReference>
<dbReference type="CDD" id="cd06558">
    <property type="entry name" value="crotonase-like"/>
    <property type="match status" value="1"/>
</dbReference>